<proteinExistence type="inferred from homology"/>
<dbReference type="SUPFAM" id="SSF50447">
    <property type="entry name" value="Translation proteins"/>
    <property type="match status" value="1"/>
</dbReference>
<dbReference type="GO" id="GO:0006449">
    <property type="term" value="P:regulation of translational termination"/>
    <property type="evidence" value="ECO:0007669"/>
    <property type="project" value="UniProtKB-UniRule"/>
</dbReference>
<dbReference type="InterPro" id="IPR004548">
    <property type="entry name" value="PrfC"/>
</dbReference>
<reference evidence="11" key="1">
    <citation type="submission" date="2019-02" db="EMBL/GenBank/DDBJ databases">
        <title>Isolation and identification of novel species under the genus Muribaculum.</title>
        <authorList>
            <person name="Miyake S."/>
            <person name="Ding Y."/>
            <person name="Low A."/>
            <person name="Soh M."/>
            <person name="Seedorf H."/>
        </authorList>
    </citation>
    <scope>NUCLEOTIDE SEQUENCE [LARGE SCALE GENOMIC DNA]</scope>
    <source>
        <strain evidence="11">H5</strain>
    </source>
</reference>
<keyword evidence="3 8" id="KW-0963">Cytoplasm</keyword>
<dbReference type="GO" id="GO:0005829">
    <property type="term" value="C:cytosol"/>
    <property type="evidence" value="ECO:0007669"/>
    <property type="project" value="TreeGrafter"/>
</dbReference>
<dbReference type="GO" id="GO:0016150">
    <property type="term" value="F:translation release factor activity, codon nonspecific"/>
    <property type="evidence" value="ECO:0007669"/>
    <property type="project" value="TreeGrafter"/>
</dbReference>
<dbReference type="NCBIfam" id="TIGR00231">
    <property type="entry name" value="small_GTP"/>
    <property type="match status" value="1"/>
</dbReference>
<dbReference type="GO" id="GO:0016149">
    <property type="term" value="F:translation release factor activity, codon specific"/>
    <property type="evidence" value="ECO:0007669"/>
    <property type="project" value="UniProtKB-UniRule"/>
</dbReference>
<dbReference type="PRINTS" id="PR00315">
    <property type="entry name" value="ELONGATNFCT"/>
</dbReference>
<dbReference type="GO" id="GO:0005525">
    <property type="term" value="F:GTP binding"/>
    <property type="evidence" value="ECO:0007669"/>
    <property type="project" value="UniProtKB-UniRule"/>
</dbReference>
<gene>
    <name evidence="8" type="primary">prfC</name>
    <name evidence="10" type="ORF">E7747_12805</name>
</gene>
<feature type="binding site" evidence="8">
    <location>
        <begin position="139"/>
        <end position="142"/>
    </location>
    <ligand>
        <name>GTP</name>
        <dbReference type="ChEBI" id="CHEBI:37565"/>
    </ligand>
</feature>
<dbReference type="PROSITE" id="PS51722">
    <property type="entry name" value="G_TR_2"/>
    <property type="match status" value="1"/>
</dbReference>
<dbReference type="NCBIfam" id="TIGR00503">
    <property type="entry name" value="prfC"/>
    <property type="match status" value="1"/>
</dbReference>
<dbReference type="NCBIfam" id="NF001964">
    <property type="entry name" value="PRK00741.1"/>
    <property type="match status" value="1"/>
</dbReference>
<dbReference type="InterPro" id="IPR041732">
    <property type="entry name" value="RF3_GTP-bd"/>
</dbReference>
<dbReference type="InterPro" id="IPR038467">
    <property type="entry name" value="RF3_dom_3_sf"/>
</dbReference>
<evidence type="ECO:0000256" key="2">
    <source>
        <dbReference type="ARBA" id="ARBA00009978"/>
    </source>
</evidence>
<dbReference type="InterPro" id="IPR053905">
    <property type="entry name" value="EF-G-like_DII"/>
</dbReference>
<dbReference type="InterPro" id="IPR009000">
    <property type="entry name" value="Transl_B-barrel_sf"/>
</dbReference>
<evidence type="ECO:0000256" key="5">
    <source>
        <dbReference type="ARBA" id="ARBA00022917"/>
    </source>
</evidence>
<dbReference type="InterPro" id="IPR027417">
    <property type="entry name" value="P-loop_NTPase"/>
</dbReference>
<evidence type="ECO:0000256" key="8">
    <source>
        <dbReference type="HAMAP-Rule" id="MF_00072"/>
    </source>
</evidence>
<keyword evidence="11" id="KW-1185">Reference proteome</keyword>
<keyword evidence="5 8" id="KW-0648">Protein biosynthesis</keyword>
<dbReference type="PROSITE" id="PS00301">
    <property type="entry name" value="G_TR_1"/>
    <property type="match status" value="1"/>
</dbReference>
<dbReference type="SUPFAM" id="SSF54980">
    <property type="entry name" value="EF-G C-terminal domain-like"/>
    <property type="match status" value="1"/>
</dbReference>
<feature type="binding site" evidence="8">
    <location>
        <begin position="85"/>
        <end position="89"/>
    </location>
    <ligand>
        <name>GTP</name>
        <dbReference type="ChEBI" id="CHEBI:37565"/>
    </ligand>
</feature>
<dbReference type="Pfam" id="PF22042">
    <property type="entry name" value="EF-G_D2"/>
    <property type="match status" value="1"/>
</dbReference>
<dbReference type="GO" id="GO:0003924">
    <property type="term" value="F:GTPase activity"/>
    <property type="evidence" value="ECO:0007669"/>
    <property type="project" value="InterPro"/>
</dbReference>
<dbReference type="Pfam" id="PF16658">
    <property type="entry name" value="RF3_C"/>
    <property type="match status" value="1"/>
</dbReference>
<dbReference type="EMBL" id="CP039396">
    <property type="protein sequence ID" value="QCD43084.1"/>
    <property type="molecule type" value="Genomic_DNA"/>
</dbReference>
<dbReference type="InterPro" id="IPR031157">
    <property type="entry name" value="G_TR_CS"/>
</dbReference>
<feature type="binding site" evidence="8">
    <location>
        <begin position="17"/>
        <end position="24"/>
    </location>
    <ligand>
        <name>GTP</name>
        <dbReference type="ChEBI" id="CHEBI:37565"/>
    </ligand>
</feature>
<evidence type="ECO:0000313" key="10">
    <source>
        <dbReference type="EMBL" id="QCD43084.1"/>
    </source>
</evidence>
<dbReference type="InterPro" id="IPR035647">
    <property type="entry name" value="EFG_III/V"/>
</dbReference>
<organism evidence="10 11">
    <name type="scientific">Duncaniella dubosii</name>
    <dbReference type="NCBI Taxonomy" id="2518971"/>
    <lineage>
        <taxon>Bacteria</taxon>
        <taxon>Pseudomonadati</taxon>
        <taxon>Bacteroidota</taxon>
        <taxon>Bacteroidia</taxon>
        <taxon>Bacteroidales</taxon>
        <taxon>Muribaculaceae</taxon>
        <taxon>Duncaniella</taxon>
    </lineage>
</organism>
<sequence length="548" mass="61930">MALKEEIARRRTFAIISHPDAGKTTLTEKLLLFGGAIHVAGAVKSNKIKKTATSDWMEIEKQRGISVATSVMGFNYGDYKINILDTPGHQDFAEDTYRTLTAVDSVIIVVDVAKGVEQQTRKLMEVCRMRNTPVIIFVNKLDREGRDPFDILDELESELKIKVRPLSWPINIGAKFKGVYNIFEHSLDLFTPDKQRVSERVEIDSVDDPRIDESVGETDAAKLREDLELIEGVYPEFNVEEYLEGKVAPVFFGSALNTFGVKELLDCFVQIAPAPRPTTSEEREIKPDEEGFSGFVFKIHANMDPNHRSCIAFVKVCSGKFERNAPYRHIRSGKTMKFAAPTAFMAQKKNIVDEAFPGDIVGIPDTGNFKIGDTLTSGESLHFKGLPSFSPEMFKYIENSDPMKTKQLDKGIQQLMDEGVAQLFVNQFNGRKIIGTVGQLQFEVIQYRLLHEYGAQCRWEPISLYKACWIESDDAEALAAFKKRKFQFMAVDREGRDVFLADSNYVLQMAQSDFPRFAFTLPVNFNKFCDNILSVFLRHAYSGVAGFF</sequence>
<dbReference type="Gene3D" id="3.40.50.300">
    <property type="entry name" value="P-loop containing nucleotide triphosphate hydrolases"/>
    <property type="match status" value="2"/>
</dbReference>
<name>A0A4P7W4W4_9BACT</name>
<dbReference type="InterPro" id="IPR032090">
    <property type="entry name" value="RF3_C"/>
</dbReference>
<evidence type="ECO:0000256" key="3">
    <source>
        <dbReference type="ARBA" id="ARBA00022490"/>
    </source>
</evidence>
<protein>
    <recommendedName>
        <fullName evidence="7 8">Peptide chain release factor 3</fullName>
        <shortName evidence="8">RF-3</shortName>
    </recommendedName>
</protein>
<dbReference type="KEGG" id="ddb:E7747_12805"/>
<evidence type="ECO:0000256" key="7">
    <source>
        <dbReference type="ARBA" id="ARBA00073639"/>
    </source>
</evidence>
<evidence type="ECO:0000256" key="1">
    <source>
        <dbReference type="ARBA" id="ARBA00004496"/>
    </source>
</evidence>
<feature type="domain" description="Tr-type G" evidence="9">
    <location>
        <begin position="8"/>
        <end position="278"/>
    </location>
</feature>
<dbReference type="InterPro" id="IPR005225">
    <property type="entry name" value="Small_GTP-bd"/>
</dbReference>
<dbReference type="PANTHER" id="PTHR43556:SF2">
    <property type="entry name" value="PEPTIDE CHAIN RELEASE FACTOR RF3"/>
    <property type="match status" value="1"/>
</dbReference>
<keyword evidence="6 8" id="KW-0342">GTP-binding</keyword>
<dbReference type="AlphaFoldDB" id="A0A4P7W4W4"/>
<comment type="function">
    <text evidence="8">Increases the formation of ribosomal termination complexes and stimulates activities of RF-1 and RF-2. It binds guanine nucleotides and has strong preference for UGA stop codons. It may interact directly with the ribosome. The stimulation of RF-1 and RF-2 is significantly reduced by GTP and GDP, but not by GMP.</text>
</comment>
<accession>A0A4P7W4W4</accession>
<dbReference type="PANTHER" id="PTHR43556">
    <property type="entry name" value="PEPTIDE CHAIN RELEASE FACTOR RF3"/>
    <property type="match status" value="1"/>
</dbReference>
<dbReference type="CDD" id="cd04169">
    <property type="entry name" value="RF3"/>
    <property type="match status" value="1"/>
</dbReference>
<comment type="subcellular location">
    <subcellularLocation>
        <location evidence="1 8">Cytoplasm</location>
    </subcellularLocation>
</comment>
<keyword evidence="4 8" id="KW-0547">Nucleotide-binding</keyword>
<dbReference type="InterPro" id="IPR000795">
    <property type="entry name" value="T_Tr_GTP-bd_dom"/>
</dbReference>
<dbReference type="FunFam" id="3.40.50.300:FF:000542">
    <property type="entry name" value="Peptide chain release factor 3"/>
    <property type="match status" value="1"/>
</dbReference>
<evidence type="ECO:0000256" key="4">
    <source>
        <dbReference type="ARBA" id="ARBA00022741"/>
    </source>
</evidence>
<dbReference type="CDD" id="cd16259">
    <property type="entry name" value="RF3_III"/>
    <property type="match status" value="1"/>
</dbReference>
<dbReference type="HAMAP" id="MF_00072">
    <property type="entry name" value="Rel_fac_3"/>
    <property type="match status" value="1"/>
</dbReference>
<dbReference type="FunFam" id="3.30.70.3280:FF:000001">
    <property type="entry name" value="Peptide chain release factor 3"/>
    <property type="match status" value="1"/>
</dbReference>
<dbReference type="Pfam" id="PF00009">
    <property type="entry name" value="GTP_EFTU"/>
    <property type="match status" value="1"/>
</dbReference>
<comment type="similarity">
    <text evidence="2 8">Belongs to the TRAFAC class translation factor GTPase superfamily. Classic translation factor GTPase family. PrfC subfamily.</text>
</comment>
<dbReference type="Gene3D" id="3.30.70.3280">
    <property type="entry name" value="Peptide chain release factor 3, domain III"/>
    <property type="match status" value="1"/>
</dbReference>
<evidence type="ECO:0000259" key="9">
    <source>
        <dbReference type="PROSITE" id="PS51722"/>
    </source>
</evidence>
<evidence type="ECO:0000313" key="11">
    <source>
        <dbReference type="Proteomes" id="UP000297149"/>
    </source>
</evidence>
<evidence type="ECO:0000256" key="6">
    <source>
        <dbReference type="ARBA" id="ARBA00023134"/>
    </source>
</evidence>
<dbReference type="Proteomes" id="UP000297149">
    <property type="component" value="Chromosome"/>
</dbReference>
<dbReference type="SUPFAM" id="SSF52540">
    <property type="entry name" value="P-loop containing nucleoside triphosphate hydrolases"/>
    <property type="match status" value="1"/>
</dbReference>